<evidence type="ECO:0000256" key="8">
    <source>
        <dbReference type="ARBA" id="ARBA00023242"/>
    </source>
</evidence>
<dbReference type="GO" id="GO:0016887">
    <property type="term" value="F:ATP hydrolysis activity"/>
    <property type="evidence" value="ECO:0007669"/>
    <property type="project" value="InterPro"/>
</dbReference>
<dbReference type="HOGENOM" id="CLU_265474_0_0_1"/>
<dbReference type="InterPro" id="IPR011704">
    <property type="entry name" value="ATPase_dyneun-rel_AAA"/>
</dbReference>
<dbReference type="GO" id="GO:0005524">
    <property type="term" value="F:ATP binding"/>
    <property type="evidence" value="ECO:0007669"/>
    <property type="project" value="UniProtKB-KW"/>
</dbReference>
<sequence>MSPDYDGYDLVGGYSTIDVNKMVNELFLELKVEKPKMCDNLTCLKILKKNVINVGDYIENKSSLNGVVGNNRGDIKNMINFGDSREKKTIIGNNNVGSTLNKNNTMSDNNLGGTLNRNNTMSDNNLGGTLNKNNTMSDNNLGDTLNKNNTMSDNNLGSTLNKNNTMSDNNLGGKLNKSNIVKDNKHILDKINLLEKCIKNKTQFIWKDGLLVQAMKEGQWILLDEINLCSTETLNMIEALLSKDTLINYESGNYSNDESNKCDIGIEYNKNDTTINKKHINRKINVDMVYTNKDTINNIHPNFMLFACMNPLGVGKKNFNTVQLNKVNFQDFTTNIHDIYKIVKSYNLDLDSEKLADAFYETKKKIYKRELTNKVEPILTGRTLIRALSSISTLTKERLYNIDGFNYSLYNDCGLSNNNVTTYYNNITTICKYCSIEDIISVFILSQFDLTSRSVVYSLFEDVNINKCDDKKCLTINNMNKHNNGISNMNICNGNEDSYNNNNIYSCSNININNSSFIITNKIKILLKDIVTAINLNMPVLLQGDTSTGKTSIIYYLSNIYNKKVIRINNHEQTESSDYIGTYISLESEENGCDLKKSKKCNLESKNEYNLENENGCDLDKAEGYNLESKNEYNLDNENGCDLKKYKKCNLESKNEYNLENENDYSKYKDNKEEHMNKSKKSKLNSNKDTNNTQIHTTDHVSTANNTITSSIPSNNIIFKESIFIKAVRNGWWVILDELNLAQSDVLEVLNRLLDDNREIYIPATNTLIKAHPDFRIFATQNIEYSGRKQMSKAFRNRFIEITFYEKDENELLEILHNKTRLPKRYCNYMIQVYSKLKNMRNYNNIVTLRDLFRWSRRLEGIISEEDVYEKGLSVIYERQRNEIDRNKVMDVFDNGYVRDRCRVNEKMDNVNDKINRINIVNEKINRMDNVYEKINRINIVNEKIDIMDNVYDKINRMDNINDKLDRMDNVNDELFAMQETSNNNKINTFIYTKSMKKLIKLIQTAIKYKEPILLIGETGIGKTRICELLAEQNNTKLNYLNMHSGTESSDFIGTYSITNGKIEYKPGPLINSMINGEYFLIDEINLAESATLERLNSLLEDKREIFVTETDSNIKAHDNFILFATMNPGNDFGKSELSPALRNRFTEIYFELSEEEIYEITINRISRFFTKGYYKKDMKNENECSVIGDVKNTKMNEEMHYTNKHTKSNDKLLTNAHKIDNVIHTTDHSTIDKDLNDNYTKKIIYIKIIYTIY</sequence>
<dbReference type="PANTHER" id="PTHR48103:SF2">
    <property type="entry name" value="MIDASIN"/>
    <property type="match status" value="1"/>
</dbReference>
<evidence type="ECO:0000256" key="7">
    <source>
        <dbReference type="ARBA" id="ARBA00023186"/>
    </source>
</evidence>
<dbReference type="InterPro" id="IPR027417">
    <property type="entry name" value="P-loop_NTPase"/>
</dbReference>
<dbReference type="Pfam" id="PF07728">
    <property type="entry name" value="AAA_5"/>
    <property type="match status" value="3"/>
</dbReference>
<dbReference type="VEuPathDB" id="MicrosporidiaDB:NAPIS_ORF01481"/>
<dbReference type="SMART" id="SM00382">
    <property type="entry name" value="AAA"/>
    <property type="match status" value="2"/>
</dbReference>
<gene>
    <name evidence="11" type="ORF">NAPIS_ORF01481</name>
</gene>
<accession>T0MJ44</accession>
<keyword evidence="5" id="KW-0547">Nucleotide-binding</keyword>
<keyword evidence="6" id="KW-0067">ATP-binding</keyword>
<dbReference type="InterPro" id="IPR040848">
    <property type="entry name" value="AAA_lid_7"/>
</dbReference>
<evidence type="ECO:0000256" key="5">
    <source>
        <dbReference type="ARBA" id="ARBA00022741"/>
    </source>
</evidence>
<dbReference type="CDD" id="cd00009">
    <property type="entry name" value="AAA"/>
    <property type="match status" value="1"/>
</dbReference>
<dbReference type="GO" id="GO:0000027">
    <property type="term" value="P:ribosomal large subunit assembly"/>
    <property type="evidence" value="ECO:0007669"/>
    <property type="project" value="TreeGrafter"/>
</dbReference>
<evidence type="ECO:0000256" key="6">
    <source>
        <dbReference type="ARBA" id="ARBA00022840"/>
    </source>
</evidence>
<evidence type="ECO:0000256" key="2">
    <source>
        <dbReference type="ARBA" id="ARBA00004642"/>
    </source>
</evidence>
<dbReference type="AlphaFoldDB" id="T0MJ44"/>
<dbReference type="GO" id="GO:0005730">
    <property type="term" value="C:nucleolus"/>
    <property type="evidence" value="ECO:0007669"/>
    <property type="project" value="UniProtKB-SubCell"/>
</dbReference>
<comment type="subcellular location">
    <subcellularLocation>
        <location evidence="1">Nucleus</location>
        <location evidence="1">Nucleolus</location>
    </subcellularLocation>
    <subcellularLocation>
        <location evidence="2">Nucleus</location>
        <location evidence="2">Nucleoplasm</location>
    </subcellularLocation>
</comment>
<dbReference type="InterPro" id="IPR003593">
    <property type="entry name" value="AAA+_ATPase"/>
</dbReference>
<dbReference type="Proteomes" id="UP000053780">
    <property type="component" value="Unassembled WGS sequence"/>
</dbReference>
<evidence type="ECO:0000256" key="4">
    <source>
        <dbReference type="ARBA" id="ARBA00017143"/>
    </source>
</evidence>
<keyword evidence="12" id="KW-1185">Reference proteome</keyword>
<dbReference type="GO" id="GO:0000055">
    <property type="term" value="P:ribosomal large subunit export from nucleus"/>
    <property type="evidence" value="ECO:0007669"/>
    <property type="project" value="TreeGrafter"/>
</dbReference>
<comment type="similarity">
    <text evidence="3">Belongs to the midasin family.</text>
</comment>
<feature type="domain" description="AAA+ ATPase" evidence="10">
    <location>
        <begin position="1009"/>
        <end position="1156"/>
    </location>
</feature>
<dbReference type="GO" id="GO:0030687">
    <property type="term" value="C:preribosome, large subunit precursor"/>
    <property type="evidence" value="ECO:0007669"/>
    <property type="project" value="TreeGrafter"/>
</dbReference>
<dbReference type="OrthoDB" id="5186at2759"/>
<dbReference type="SUPFAM" id="SSF52540">
    <property type="entry name" value="P-loop containing nucleoside triphosphate hydrolases"/>
    <property type="match status" value="3"/>
</dbReference>
<evidence type="ECO:0000256" key="3">
    <source>
        <dbReference type="ARBA" id="ARBA00007188"/>
    </source>
</evidence>
<dbReference type="PANTHER" id="PTHR48103">
    <property type="entry name" value="MIDASIN-RELATED"/>
    <property type="match status" value="1"/>
</dbReference>
<dbReference type="Gene3D" id="3.40.50.300">
    <property type="entry name" value="P-loop containing nucleotide triphosphate hydrolases"/>
    <property type="match status" value="4"/>
</dbReference>
<feature type="domain" description="AAA+ ATPase" evidence="10">
    <location>
        <begin position="536"/>
        <end position="809"/>
    </location>
</feature>
<evidence type="ECO:0000313" key="12">
    <source>
        <dbReference type="Proteomes" id="UP000053780"/>
    </source>
</evidence>
<organism evidence="11 12">
    <name type="scientific">Vairimorpha apis BRL 01</name>
    <dbReference type="NCBI Taxonomy" id="1037528"/>
    <lineage>
        <taxon>Eukaryota</taxon>
        <taxon>Fungi</taxon>
        <taxon>Fungi incertae sedis</taxon>
        <taxon>Microsporidia</taxon>
        <taxon>Nosematidae</taxon>
        <taxon>Vairimorpha</taxon>
    </lineage>
</organism>
<name>T0MJ44_9MICR</name>
<proteinExistence type="inferred from homology"/>
<dbReference type="Pfam" id="PF17867">
    <property type="entry name" value="AAA_lid_7"/>
    <property type="match status" value="1"/>
</dbReference>
<keyword evidence="8" id="KW-0539">Nucleus</keyword>
<dbReference type="GO" id="GO:0005654">
    <property type="term" value="C:nucleoplasm"/>
    <property type="evidence" value="ECO:0007669"/>
    <property type="project" value="UniProtKB-SubCell"/>
</dbReference>
<feature type="compositionally biased region" description="Basic and acidic residues" evidence="9">
    <location>
        <begin position="664"/>
        <end position="677"/>
    </location>
</feature>
<reference evidence="11 12" key="1">
    <citation type="journal article" date="2013" name="BMC Genomics">
        <title>Genome sequencing and comparative genomics of honey bee microsporidia, Nosema apis reveal novel insights into host-parasite interactions.</title>
        <authorList>
            <person name="Chen Yp."/>
            <person name="Pettis J.S."/>
            <person name="Zhao Y."/>
            <person name="Liu X."/>
            <person name="Tallon L.J."/>
            <person name="Sadzewicz L.D."/>
            <person name="Li R."/>
            <person name="Zheng H."/>
            <person name="Huang S."/>
            <person name="Zhang X."/>
            <person name="Hamilton M.C."/>
            <person name="Pernal S.F."/>
            <person name="Melathopoulos A.P."/>
            <person name="Yan X."/>
            <person name="Evans J.D."/>
        </authorList>
    </citation>
    <scope>NUCLEOTIDE SEQUENCE [LARGE SCALE GENOMIC DNA]</scope>
    <source>
        <strain evidence="11 12">BRL 01</strain>
    </source>
</reference>
<feature type="region of interest" description="Disordered" evidence="9">
    <location>
        <begin position="662"/>
        <end position="694"/>
    </location>
</feature>
<evidence type="ECO:0000256" key="9">
    <source>
        <dbReference type="SAM" id="MobiDB-lite"/>
    </source>
</evidence>
<dbReference type="EMBL" id="KE647199">
    <property type="protein sequence ID" value="EQB60945.1"/>
    <property type="molecule type" value="Genomic_DNA"/>
</dbReference>
<evidence type="ECO:0000313" key="11">
    <source>
        <dbReference type="EMBL" id="EQB60945.1"/>
    </source>
</evidence>
<dbReference type="FunFam" id="3.40.50.300:FF:000142">
    <property type="entry name" value="Midasin"/>
    <property type="match status" value="2"/>
</dbReference>
<keyword evidence="7" id="KW-0143">Chaperone</keyword>
<evidence type="ECO:0000259" key="10">
    <source>
        <dbReference type="SMART" id="SM00382"/>
    </source>
</evidence>
<protein>
    <recommendedName>
        <fullName evidence="4">Midasin</fullName>
    </recommendedName>
</protein>
<evidence type="ECO:0000256" key="1">
    <source>
        <dbReference type="ARBA" id="ARBA00004604"/>
    </source>
</evidence>